<feature type="transmembrane region" description="Helical" evidence="2">
    <location>
        <begin position="100"/>
        <end position="117"/>
    </location>
</feature>
<keyword evidence="4" id="KW-1185">Reference proteome</keyword>
<keyword evidence="2" id="KW-0472">Membrane</keyword>
<evidence type="ECO:0000313" key="3">
    <source>
        <dbReference type="EMBL" id="GAA4718143.1"/>
    </source>
</evidence>
<accession>A0ABP8XYK9</accession>
<comment type="caution">
    <text evidence="3">The sequence shown here is derived from an EMBL/GenBank/DDBJ whole genome shotgun (WGS) entry which is preliminary data.</text>
</comment>
<dbReference type="EMBL" id="BAABID010000003">
    <property type="protein sequence ID" value="GAA4718143.1"/>
    <property type="molecule type" value="Genomic_DNA"/>
</dbReference>
<feature type="transmembrane region" description="Helical" evidence="2">
    <location>
        <begin position="162"/>
        <end position="182"/>
    </location>
</feature>
<proteinExistence type="predicted"/>
<feature type="region of interest" description="Disordered" evidence="1">
    <location>
        <begin position="1"/>
        <end position="40"/>
    </location>
</feature>
<reference evidence="4" key="1">
    <citation type="journal article" date="2019" name="Int. J. Syst. Evol. Microbiol.">
        <title>The Global Catalogue of Microorganisms (GCM) 10K type strain sequencing project: providing services to taxonomists for standard genome sequencing and annotation.</title>
        <authorList>
            <consortium name="The Broad Institute Genomics Platform"/>
            <consortium name="The Broad Institute Genome Sequencing Center for Infectious Disease"/>
            <person name="Wu L."/>
            <person name="Ma J."/>
        </authorList>
    </citation>
    <scope>NUCLEOTIDE SEQUENCE [LARGE SCALE GENOMIC DNA]</scope>
    <source>
        <strain evidence="4">JCM 18063</strain>
    </source>
</reference>
<evidence type="ECO:0000256" key="1">
    <source>
        <dbReference type="SAM" id="MobiDB-lite"/>
    </source>
</evidence>
<dbReference type="Proteomes" id="UP001500956">
    <property type="component" value="Unassembled WGS sequence"/>
</dbReference>
<evidence type="ECO:0000313" key="4">
    <source>
        <dbReference type="Proteomes" id="UP001500956"/>
    </source>
</evidence>
<sequence length="189" mass="19042">MTVHAPAPTARGTVRAARPAGGSRRVPRDDRDAYSRSMASTTSSALGNLLRAGGRTATPRKRVLHPGSVGMLVGALLVIVGSLLPWVVTPVGTLSGTGGPGLWTLCAGFVGVAGAVIPRRWVAVSHSLVAGTGTAFVAGWQLVRLVQVSSATDAWGQAMPGIGLVMAAGGAVVLLATGVRLLRTPAVPA</sequence>
<gene>
    <name evidence="3" type="ORF">GCM10023216_03130</name>
</gene>
<organism evidence="3 4">
    <name type="scientific">Isoptericola chiayiensis</name>
    <dbReference type="NCBI Taxonomy" id="579446"/>
    <lineage>
        <taxon>Bacteria</taxon>
        <taxon>Bacillati</taxon>
        <taxon>Actinomycetota</taxon>
        <taxon>Actinomycetes</taxon>
        <taxon>Micrococcales</taxon>
        <taxon>Promicromonosporaceae</taxon>
        <taxon>Isoptericola</taxon>
    </lineage>
</organism>
<keyword evidence="2" id="KW-0812">Transmembrane</keyword>
<protein>
    <submittedName>
        <fullName evidence="3">Uncharacterized protein</fullName>
    </submittedName>
</protein>
<feature type="transmembrane region" description="Helical" evidence="2">
    <location>
        <begin position="124"/>
        <end position="142"/>
    </location>
</feature>
<keyword evidence="2" id="KW-1133">Transmembrane helix</keyword>
<evidence type="ECO:0000256" key="2">
    <source>
        <dbReference type="SAM" id="Phobius"/>
    </source>
</evidence>
<name>A0ABP8XYK9_9MICO</name>
<feature type="transmembrane region" description="Helical" evidence="2">
    <location>
        <begin position="69"/>
        <end position="88"/>
    </location>
</feature>